<organism evidence="1 2">
    <name type="scientific">Clonostachys rhizophaga</name>
    <dbReference type="NCBI Taxonomy" id="160324"/>
    <lineage>
        <taxon>Eukaryota</taxon>
        <taxon>Fungi</taxon>
        <taxon>Dikarya</taxon>
        <taxon>Ascomycota</taxon>
        <taxon>Pezizomycotina</taxon>
        <taxon>Sordariomycetes</taxon>
        <taxon>Hypocreomycetidae</taxon>
        <taxon>Hypocreales</taxon>
        <taxon>Bionectriaceae</taxon>
        <taxon>Clonostachys</taxon>
    </lineage>
</organism>
<dbReference type="AlphaFoldDB" id="A0A9N9YSP7"/>
<gene>
    <name evidence="1" type="ORF">CRHIZ90672A_00009662</name>
</gene>
<dbReference type="Gene3D" id="3.20.20.140">
    <property type="entry name" value="Metal-dependent hydrolases"/>
    <property type="match status" value="1"/>
</dbReference>
<accession>A0A9N9YSP7</accession>
<dbReference type="Proteomes" id="UP000696573">
    <property type="component" value="Unassembled WGS sequence"/>
</dbReference>
<name>A0A9N9YSP7_9HYPO</name>
<dbReference type="EMBL" id="CABFNQ020000741">
    <property type="protein sequence ID" value="CAH0030832.1"/>
    <property type="molecule type" value="Genomic_DNA"/>
</dbReference>
<protein>
    <submittedName>
        <fullName evidence="1">Uncharacterized protein</fullName>
    </submittedName>
</protein>
<dbReference type="SUPFAM" id="SSF89550">
    <property type="entry name" value="PHP domain-like"/>
    <property type="match status" value="1"/>
</dbReference>
<sequence>MTRFYISFNIGTATPYSHPQYKHPAGPIAPRNLEHRAWSSRRCAYRTLQQHHRSHLWLRAYRRQILNCFPPQSTDLVLDECRQARADATDGEVWIRGNFHAHSIRSDGRLTPEEQVSNAKKQDLDLFFFTERNSRSGNDMFDVWAPKDKLVGHKLPRGSVIGRLLVSSA</sequence>
<feature type="non-terminal residue" evidence="1">
    <location>
        <position position="1"/>
    </location>
</feature>
<dbReference type="OrthoDB" id="5233443at2759"/>
<evidence type="ECO:0000313" key="1">
    <source>
        <dbReference type="EMBL" id="CAH0030832.1"/>
    </source>
</evidence>
<dbReference type="InterPro" id="IPR016195">
    <property type="entry name" value="Pol/histidinol_Pase-like"/>
</dbReference>
<proteinExistence type="predicted"/>
<evidence type="ECO:0000313" key="2">
    <source>
        <dbReference type="Proteomes" id="UP000696573"/>
    </source>
</evidence>
<keyword evidence="2" id="KW-1185">Reference proteome</keyword>
<comment type="caution">
    <text evidence="1">The sequence shown here is derived from an EMBL/GenBank/DDBJ whole genome shotgun (WGS) entry which is preliminary data.</text>
</comment>
<reference evidence="1" key="1">
    <citation type="submission" date="2021-10" db="EMBL/GenBank/DDBJ databases">
        <authorList>
            <person name="Piombo E."/>
        </authorList>
    </citation>
    <scope>NUCLEOTIDE SEQUENCE</scope>
</reference>